<accession>A0A0A7LI57</accession>
<dbReference type="STRING" id="1577791.Mpt1_c13190"/>
<protein>
    <submittedName>
        <fullName evidence="2">Uncharacterized protein</fullName>
    </submittedName>
</protein>
<dbReference type="EMBL" id="CP010070">
    <property type="protein sequence ID" value="AIZ57181.1"/>
    <property type="molecule type" value="Genomic_DNA"/>
</dbReference>
<evidence type="ECO:0000313" key="3">
    <source>
        <dbReference type="Proteomes" id="UP000030787"/>
    </source>
</evidence>
<evidence type="ECO:0000256" key="1">
    <source>
        <dbReference type="SAM" id="Coils"/>
    </source>
</evidence>
<proteinExistence type="predicted"/>
<name>A0A0A7LI57_9ARCH</name>
<reference evidence="2 3" key="1">
    <citation type="journal article" date="2014" name="Appl. Environ. Microbiol.">
        <title>Comparative Genome Analysis of 'Candidatus Methanoplasma termitum' Indicates a New Mode of Energy Metabolism in the Seventh Order of Methanogens.</title>
        <authorList>
            <person name="Lang K."/>
            <person name="Schuldes J."/>
            <person name="Klingl A."/>
            <person name="Poehlein A."/>
            <person name="Daniel R."/>
            <person name="Brune A."/>
        </authorList>
    </citation>
    <scope>NUCLEOTIDE SEQUENCE [LARGE SCALE GENOMIC DNA]</scope>
    <source>
        <strain evidence="3">Mpt1</strain>
    </source>
</reference>
<keyword evidence="1" id="KW-0175">Coiled coil</keyword>
<dbReference type="AlphaFoldDB" id="A0A0A7LI57"/>
<feature type="coiled-coil region" evidence="1">
    <location>
        <begin position="3"/>
        <end position="53"/>
    </location>
</feature>
<dbReference type="HOGENOM" id="CLU_1691467_0_0_2"/>
<organism evidence="2 3">
    <name type="scientific">Candidatus Methanoplasma termitum</name>
    <dbReference type="NCBI Taxonomy" id="1577791"/>
    <lineage>
        <taxon>Archaea</taxon>
        <taxon>Methanobacteriati</taxon>
        <taxon>Thermoplasmatota</taxon>
        <taxon>Thermoplasmata</taxon>
        <taxon>Methanomassiliicoccales</taxon>
        <taxon>Methanomassiliicoccaceae</taxon>
        <taxon>Candidatus Methanoplasma</taxon>
    </lineage>
</organism>
<evidence type="ECO:0000313" key="2">
    <source>
        <dbReference type="EMBL" id="AIZ57181.1"/>
    </source>
</evidence>
<sequence>MDMKQIQAETEKFRAEMMAIQSKYIANPTPENLVKMQQEMMAVQQKMANLTAQYIAVAEGAEVRPESFDFDADEGDEELEQFIKDHPVPADKAKYLPIGAMLLCTNYEPYQVFAMTGEKSDWKDAMKEAWGIKNAKDGREMLASLLDGRHESVLG</sequence>
<dbReference type="KEGG" id="mear:Mpt1_c13190"/>
<gene>
    <name evidence="2" type="ORF">Mpt1_c13190</name>
</gene>
<dbReference type="Proteomes" id="UP000030787">
    <property type="component" value="Chromosome"/>
</dbReference>
<keyword evidence="3" id="KW-1185">Reference proteome</keyword>